<evidence type="ECO:0000256" key="1">
    <source>
        <dbReference type="SAM" id="SignalP"/>
    </source>
</evidence>
<dbReference type="Proteomes" id="UP000001915">
    <property type="component" value="Chromosome"/>
</dbReference>
<protein>
    <submittedName>
        <fullName evidence="2">Uncharacterized protein</fullName>
    </submittedName>
</protein>
<dbReference type="AlphaFoldDB" id="D5U8V1"/>
<feature type="chain" id="PRO_5003077582" evidence="1">
    <location>
        <begin position="18"/>
        <end position="130"/>
    </location>
</feature>
<dbReference type="STRING" id="526224.Bmur_1028"/>
<dbReference type="HOGENOM" id="CLU_1934008_0_0_12"/>
<reference evidence="2 3" key="1">
    <citation type="journal article" date="2010" name="Stand. Genomic Sci.">
        <title>Complete genome sequence of Brachyspira murdochii type strain (56-150).</title>
        <authorList>
            <person name="Pati A."/>
            <person name="Sikorski J."/>
            <person name="Gronow S."/>
            <person name="Munk C."/>
            <person name="Lapidus A."/>
            <person name="Copeland A."/>
            <person name="Glavina Del Tio T."/>
            <person name="Nolan M."/>
            <person name="Lucas S."/>
            <person name="Chen F."/>
            <person name="Tice H."/>
            <person name="Cheng J.F."/>
            <person name="Han C."/>
            <person name="Detter J.C."/>
            <person name="Bruce D."/>
            <person name="Tapia R."/>
            <person name="Goodwin L."/>
            <person name="Pitluck S."/>
            <person name="Liolios K."/>
            <person name="Ivanova N."/>
            <person name="Mavromatis K."/>
            <person name="Mikhailova N."/>
            <person name="Chen A."/>
            <person name="Palaniappan K."/>
            <person name="Land M."/>
            <person name="Hauser L."/>
            <person name="Chang Y.J."/>
            <person name="Jeffries C.D."/>
            <person name="Spring S."/>
            <person name="Rohde M."/>
            <person name="Goker M."/>
            <person name="Bristow J."/>
            <person name="Eisen J.A."/>
            <person name="Markowitz V."/>
            <person name="Hugenholtz P."/>
            <person name="Kyrpides N.C."/>
            <person name="Klenk H.P."/>
        </authorList>
    </citation>
    <scope>NUCLEOTIDE SEQUENCE [LARGE SCALE GENOMIC DNA]</scope>
    <source>
        <strain evidence="3">ATCC 51284 / DSM 12563 / 56-150</strain>
    </source>
</reference>
<name>D5U8V1_BRAM5</name>
<evidence type="ECO:0000313" key="3">
    <source>
        <dbReference type="Proteomes" id="UP000001915"/>
    </source>
</evidence>
<gene>
    <name evidence="2" type="ordered locus">Bmur_1028</name>
</gene>
<organism evidence="2 3">
    <name type="scientific">Brachyspira murdochii (strain ATCC 51284 / DSM 12563 / 56-150)</name>
    <name type="common">Serpulina murdochii</name>
    <dbReference type="NCBI Taxonomy" id="526224"/>
    <lineage>
        <taxon>Bacteria</taxon>
        <taxon>Pseudomonadati</taxon>
        <taxon>Spirochaetota</taxon>
        <taxon>Spirochaetia</taxon>
        <taxon>Brachyspirales</taxon>
        <taxon>Brachyspiraceae</taxon>
        <taxon>Brachyspira</taxon>
    </lineage>
</organism>
<feature type="signal peptide" evidence="1">
    <location>
        <begin position="1"/>
        <end position="17"/>
    </location>
</feature>
<proteinExistence type="predicted"/>
<dbReference type="OrthoDB" id="308211at2"/>
<keyword evidence="1" id="KW-0732">Signal</keyword>
<accession>D5U8V1</accession>
<dbReference type="KEGG" id="brm:Bmur_1028"/>
<evidence type="ECO:0000313" key="2">
    <source>
        <dbReference type="EMBL" id="ADG71124.1"/>
    </source>
</evidence>
<dbReference type="RefSeq" id="WP_013113550.1">
    <property type="nucleotide sequence ID" value="NC_014150.1"/>
</dbReference>
<dbReference type="EMBL" id="CP001959">
    <property type="protein sequence ID" value="ADG71124.1"/>
    <property type="molecule type" value="Genomic_DNA"/>
</dbReference>
<sequence>MKKLILIILLIFSSLYADDTFNISDNSLKVLHDAGVEINQEQKKNINLIVKKYMPYIKQLLLEIKDIESKLNNEYKKTDVNLNIIKKLLFEKKTKEADFDYIIMSCDLDILELFSNDDIKRIKYYIIFKK</sequence>